<evidence type="ECO:0000313" key="2">
    <source>
        <dbReference type="Proteomes" id="UP001595699"/>
    </source>
</evidence>
<dbReference type="Proteomes" id="UP001595699">
    <property type="component" value="Unassembled WGS sequence"/>
</dbReference>
<evidence type="ECO:0000313" key="1">
    <source>
        <dbReference type="EMBL" id="MFC3765031.1"/>
    </source>
</evidence>
<organism evidence="1 2">
    <name type="scientific">Tenggerimyces flavus</name>
    <dbReference type="NCBI Taxonomy" id="1708749"/>
    <lineage>
        <taxon>Bacteria</taxon>
        <taxon>Bacillati</taxon>
        <taxon>Actinomycetota</taxon>
        <taxon>Actinomycetes</taxon>
        <taxon>Propionibacteriales</taxon>
        <taxon>Nocardioidaceae</taxon>
        <taxon>Tenggerimyces</taxon>
    </lineage>
</organism>
<dbReference type="EMBL" id="JBHRZH010000036">
    <property type="protein sequence ID" value="MFC3765031.1"/>
    <property type="molecule type" value="Genomic_DNA"/>
</dbReference>
<gene>
    <name evidence="1" type="ORF">ACFOUW_29630</name>
</gene>
<name>A0ABV7YIP3_9ACTN</name>
<reference evidence="2" key="1">
    <citation type="journal article" date="2019" name="Int. J. Syst. Evol. Microbiol.">
        <title>The Global Catalogue of Microorganisms (GCM) 10K type strain sequencing project: providing services to taxonomists for standard genome sequencing and annotation.</title>
        <authorList>
            <consortium name="The Broad Institute Genomics Platform"/>
            <consortium name="The Broad Institute Genome Sequencing Center for Infectious Disease"/>
            <person name="Wu L."/>
            <person name="Ma J."/>
        </authorList>
    </citation>
    <scope>NUCLEOTIDE SEQUENCE [LARGE SCALE GENOMIC DNA]</scope>
    <source>
        <strain evidence="2">CGMCC 4.7241</strain>
    </source>
</reference>
<comment type="caution">
    <text evidence="1">The sequence shown here is derived from an EMBL/GenBank/DDBJ whole genome shotgun (WGS) entry which is preliminary data.</text>
</comment>
<keyword evidence="2" id="KW-1185">Reference proteome</keyword>
<protein>
    <submittedName>
        <fullName evidence="1">Uncharacterized protein</fullName>
    </submittedName>
</protein>
<accession>A0ABV7YIP3</accession>
<sequence length="200" mass="22335">MARILARRHGITAYHCDFANAHGHQDRKLAGQVRNGEQPHDFDPEQHWVRSTPEEMAASVLTGFQRGFDWVLDDLRALVSGRPILAEGWALRPELVAPIVDDRRRMLVMVPSEEFRQHQLKNLPRAGELKLGLSDPELGQHNRLARDRLVAEDVVAEARAYGIRVLEVSGTRDAEEIANDVEDHFAPYLAGAVLVGGITA</sequence>
<proteinExistence type="predicted"/>
<dbReference type="RefSeq" id="WP_307782478.1">
    <property type="nucleotide sequence ID" value="NZ_JAFBCM010000001.1"/>
</dbReference>